<proteinExistence type="predicted"/>
<reference evidence="1 2" key="1">
    <citation type="submission" date="2016-09" db="EMBL/GenBank/DDBJ databases">
        <title>Extensive genetic diversity and differential bi-allelic expression allows diatom success in the polar Southern Ocean.</title>
        <authorList>
            <consortium name="DOE Joint Genome Institute"/>
            <person name="Mock T."/>
            <person name="Otillar R.P."/>
            <person name="Strauss J."/>
            <person name="Dupont C."/>
            <person name="Frickenhaus S."/>
            <person name="Maumus F."/>
            <person name="Mcmullan M."/>
            <person name="Sanges R."/>
            <person name="Schmutz J."/>
            <person name="Toseland A."/>
            <person name="Valas R."/>
            <person name="Veluchamy A."/>
            <person name="Ward B.J."/>
            <person name="Allen A."/>
            <person name="Barry K."/>
            <person name="Falciatore A."/>
            <person name="Ferrante M."/>
            <person name="Fortunato A.E."/>
            <person name="Gloeckner G."/>
            <person name="Gruber A."/>
            <person name="Hipkin R."/>
            <person name="Janech M."/>
            <person name="Kroth P."/>
            <person name="Leese F."/>
            <person name="Lindquist E."/>
            <person name="Lyon B.R."/>
            <person name="Martin J."/>
            <person name="Mayer C."/>
            <person name="Parker M."/>
            <person name="Quesneville H."/>
            <person name="Raymond J."/>
            <person name="Uhlig C."/>
            <person name="Valentin K.U."/>
            <person name="Worden A.Z."/>
            <person name="Armbrust E.V."/>
            <person name="Bowler C."/>
            <person name="Green B."/>
            <person name="Moulton V."/>
            <person name="Van Oosterhout C."/>
            <person name="Grigoriev I."/>
        </authorList>
    </citation>
    <scope>NUCLEOTIDE SEQUENCE [LARGE SCALE GENOMIC DNA]</scope>
    <source>
        <strain evidence="1 2">CCMP1102</strain>
    </source>
</reference>
<evidence type="ECO:0000313" key="2">
    <source>
        <dbReference type="Proteomes" id="UP000095751"/>
    </source>
</evidence>
<dbReference type="AlphaFoldDB" id="A0A1E7FRG2"/>
<dbReference type="Proteomes" id="UP000095751">
    <property type="component" value="Unassembled WGS sequence"/>
</dbReference>
<dbReference type="InParanoid" id="A0A1E7FRG2"/>
<accession>A0A1E7FRG2</accession>
<keyword evidence="2" id="KW-1185">Reference proteome</keyword>
<organism evidence="1 2">
    <name type="scientific">Fragilariopsis cylindrus CCMP1102</name>
    <dbReference type="NCBI Taxonomy" id="635003"/>
    <lineage>
        <taxon>Eukaryota</taxon>
        <taxon>Sar</taxon>
        <taxon>Stramenopiles</taxon>
        <taxon>Ochrophyta</taxon>
        <taxon>Bacillariophyta</taxon>
        <taxon>Bacillariophyceae</taxon>
        <taxon>Bacillariophycidae</taxon>
        <taxon>Bacillariales</taxon>
        <taxon>Bacillariaceae</taxon>
        <taxon>Fragilariopsis</taxon>
    </lineage>
</organism>
<protein>
    <submittedName>
        <fullName evidence="1">Uncharacterized protein</fullName>
    </submittedName>
</protein>
<dbReference type="EMBL" id="KV784354">
    <property type="protein sequence ID" value="OEU20736.1"/>
    <property type="molecule type" value="Genomic_DNA"/>
</dbReference>
<evidence type="ECO:0000313" key="1">
    <source>
        <dbReference type="EMBL" id="OEU20736.1"/>
    </source>
</evidence>
<name>A0A1E7FRG2_9STRA</name>
<sequence>MRLPPTTKKALTFMPQSSTLSPGEELYTKATTKVVYPLITEYPIQTQIFPNKNAVVLVEVSQTDSLTARTIGRFIGELEKSRTINEMSSTAPYCVQARARSKTKISDL</sequence>
<gene>
    <name evidence="1" type="ORF">FRACYDRAFT_234367</name>
</gene>
<dbReference type="KEGG" id="fcy:FRACYDRAFT_234367"/>